<evidence type="ECO:0000256" key="7">
    <source>
        <dbReference type="HAMAP-Rule" id="MF_00484"/>
    </source>
</evidence>
<comment type="caution">
    <text evidence="11">The sequence shown here is derived from an EMBL/GenBank/DDBJ whole genome shotgun (WGS) entry which is preliminary data.</text>
</comment>
<dbReference type="NCBIfam" id="TIGR02095">
    <property type="entry name" value="glgA"/>
    <property type="match status" value="1"/>
</dbReference>
<dbReference type="HAMAP" id="MF_00484">
    <property type="entry name" value="Glycogen_synth"/>
    <property type="match status" value="1"/>
</dbReference>
<evidence type="ECO:0000313" key="11">
    <source>
        <dbReference type="EMBL" id="HIQ82839.1"/>
    </source>
</evidence>
<evidence type="ECO:0000259" key="10">
    <source>
        <dbReference type="Pfam" id="PF08323"/>
    </source>
</evidence>
<feature type="region of interest" description="Disordered" evidence="8">
    <location>
        <begin position="481"/>
        <end position="571"/>
    </location>
</feature>
<feature type="compositionally biased region" description="Basic and acidic residues" evidence="8">
    <location>
        <begin position="509"/>
        <end position="519"/>
    </location>
</feature>
<feature type="binding site" evidence="7">
    <location>
        <position position="15"/>
    </location>
    <ligand>
        <name>ADP-alpha-D-glucose</name>
        <dbReference type="ChEBI" id="CHEBI:57498"/>
    </ligand>
</feature>
<feature type="compositionally biased region" description="Basic and acidic residues" evidence="8">
    <location>
        <begin position="548"/>
        <end position="571"/>
    </location>
</feature>
<dbReference type="NCBIfam" id="NF001898">
    <property type="entry name" value="PRK00654.1-1"/>
    <property type="match status" value="1"/>
</dbReference>
<comment type="catalytic activity">
    <reaction evidence="1 7">
        <text>[(1-&gt;4)-alpha-D-glucosyl](n) + ADP-alpha-D-glucose = [(1-&gt;4)-alpha-D-glucosyl](n+1) + ADP + H(+)</text>
        <dbReference type="Rhea" id="RHEA:18189"/>
        <dbReference type="Rhea" id="RHEA-COMP:9584"/>
        <dbReference type="Rhea" id="RHEA-COMP:9587"/>
        <dbReference type="ChEBI" id="CHEBI:15378"/>
        <dbReference type="ChEBI" id="CHEBI:15444"/>
        <dbReference type="ChEBI" id="CHEBI:57498"/>
        <dbReference type="ChEBI" id="CHEBI:456216"/>
        <dbReference type="EC" id="2.4.1.21"/>
    </reaction>
</comment>
<gene>
    <name evidence="7 11" type="primary">glgA</name>
    <name evidence="11" type="ORF">IAA52_07020</name>
</gene>
<dbReference type="Proteomes" id="UP000824260">
    <property type="component" value="Unassembled WGS sequence"/>
</dbReference>
<accession>A0A9D0ZM96</accession>
<evidence type="ECO:0000256" key="6">
    <source>
        <dbReference type="ARBA" id="ARBA00023056"/>
    </source>
</evidence>
<reference evidence="11" key="2">
    <citation type="journal article" date="2021" name="PeerJ">
        <title>Extensive microbial diversity within the chicken gut microbiome revealed by metagenomics and culture.</title>
        <authorList>
            <person name="Gilroy R."/>
            <person name="Ravi A."/>
            <person name="Getino M."/>
            <person name="Pursley I."/>
            <person name="Horton D.L."/>
            <person name="Alikhan N.F."/>
            <person name="Baker D."/>
            <person name="Gharbi K."/>
            <person name="Hall N."/>
            <person name="Watson M."/>
            <person name="Adriaenssens E.M."/>
            <person name="Foster-Nyarko E."/>
            <person name="Jarju S."/>
            <person name="Secka A."/>
            <person name="Antonio M."/>
            <person name="Oren A."/>
            <person name="Chaudhuri R.R."/>
            <person name="La Ragione R."/>
            <person name="Hildebrand F."/>
            <person name="Pallen M.J."/>
        </authorList>
    </citation>
    <scope>NUCLEOTIDE SEQUENCE</scope>
    <source>
        <strain evidence="11">ChiSjej6B24-2974</strain>
    </source>
</reference>
<dbReference type="Pfam" id="PF08323">
    <property type="entry name" value="Glyco_transf_5"/>
    <property type="match status" value="1"/>
</dbReference>
<dbReference type="NCBIfam" id="NF001899">
    <property type="entry name" value="PRK00654.1-2"/>
    <property type="match status" value="1"/>
</dbReference>
<sequence>MKVLFAASECVPFVKTGGLADVVGALPKRLRDQGVDVRVMLPMYSAIEPKWREQMEHVLFFYVNLGWRRQYVGVEKLVYDGITFYFIDNEQYFGRNYIYGYGADEGERFAYFCRAVLESLPLIDFVPDVLHCHDWQTGLIPPMLDIQYRKLELYKNVKTVFTIHNLKYQGLFQIDDIEEMVSLGELAYTADSLEFYGMCSFIKGGIVFADHITTVSPTYAQEIQTAYYGERLDGLLRARAGSLTGILNGIDTDEYNPETDPAIAVNYTADTYEKKAGDKIALQRQLGLHENPDAPIIAMVTRLNSQKGLDLVERVLAEIMSTGAQMVVLGMGESKYEDLFNWAQWKYAGQLSATFQMNPELSHRIYAGADLYLMPSMFEPCGLSQLISLRYGALPIVRETGGLRDTVLSYNEYTDEGNGFTFLNYNAHDMLHVIERAVNIYHEKKDVWNMLARRAMQGSYGWDESAKKYLALYEELTAPKPDKPARKKAAKPKADEGAGKKPTARKKAAKTEEAAEKKPAARKKAAKAEDAPAEDAEKKPTRRRAAKPKAESEAEDKPARRTRAKKSEPEG</sequence>
<evidence type="ECO:0000256" key="8">
    <source>
        <dbReference type="SAM" id="MobiDB-lite"/>
    </source>
</evidence>
<organism evidence="11 12">
    <name type="scientific">Candidatus Pullichristensenella stercorigallinarum</name>
    <dbReference type="NCBI Taxonomy" id="2840909"/>
    <lineage>
        <taxon>Bacteria</taxon>
        <taxon>Bacillati</taxon>
        <taxon>Bacillota</taxon>
        <taxon>Clostridia</taxon>
        <taxon>Candidatus Pullichristensenella</taxon>
    </lineage>
</organism>
<dbReference type="EMBL" id="DVFZ01000070">
    <property type="protein sequence ID" value="HIQ82839.1"/>
    <property type="molecule type" value="Genomic_DNA"/>
</dbReference>
<evidence type="ECO:0000256" key="4">
    <source>
        <dbReference type="ARBA" id="ARBA00022676"/>
    </source>
</evidence>
<name>A0A9D0ZM96_9FIRM</name>
<feature type="compositionally biased region" description="Basic and acidic residues" evidence="8">
    <location>
        <begin position="526"/>
        <end position="539"/>
    </location>
</feature>
<comment type="function">
    <text evidence="2 7">Synthesizes alpha-1,4-glucan chains using ADP-glucose.</text>
</comment>
<evidence type="ECO:0000256" key="3">
    <source>
        <dbReference type="ARBA" id="ARBA00010281"/>
    </source>
</evidence>
<evidence type="ECO:0000256" key="1">
    <source>
        <dbReference type="ARBA" id="ARBA00001478"/>
    </source>
</evidence>
<evidence type="ECO:0000256" key="5">
    <source>
        <dbReference type="ARBA" id="ARBA00022679"/>
    </source>
</evidence>
<dbReference type="Gene3D" id="3.40.50.2000">
    <property type="entry name" value="Glycogen Phosphorylase B"/>
    <property type="match status" value="2"/>
</dbReference>
<feature type="domain" description="Glycosyl transferase family 1" evidence="9">
    <location>
        <begin position="290"/>
        <end position="441"/>
    </location>
</feature>
<comment type="pathway">
    <text evidence="7">Glycan biosynthesis; glycogen biosynthesis.</text>
</comment>
<evidence type="ECO:0000256" key="2">
    <source>
        <dbReference type="ARBA" id="ARBA00002764"/>
    </source>
</evidence>
<keyword evidence="4 7" id="KW-0328">Glycosyltransferase</keyword>
<reference evidence="11" key="1">
    <citation type="submission" date="2020-10" db="EMBL/GenBank/DDBJ databases">
        <authorList>
            <person name="Gilroy R."/>
        </authorList>
    </citation>
    <scope>NUCLEOTIDE SEQUENCE</scope>
    <source>
        <strain evidence="11">ChiSjej6B24-2974</strain>
    </source>
</reference>
<dbReference type="CDD" id="cd03791">
    <property type="entry name" value="GT5_Glycogen_synthase_DULL1-like"/>
    <property type="match status" value="1"/>
</dbReference>
<dbReference type="Pfam" id="PF00534">
    <property type="entry name" value="Glycos_transf_1"/>
    <property type="match status" value="1"/>
</dbReference>
<dbReference type="EC" id="2.4.1.21" evidence="7"/>
<keyword evidence="5 7" id="KW-0808">Transferase</keyword>
<dbReference type="GO" id="GO:0004373">
    <property type="term" value="F:alpha-1,4-glucan glucosyltransferase (UDP-glucose donor) activity"/>
    <property type="evidence" value="ECO:0007669"/>
    <property type="project" value="InterPro"/>
</dbReference>
<dbReference type="InterPro" id="IPR001296">
    <property type="entry name" value="Glyco_trans_1"/>
</dbReference>
<dbReference type="InterPro" id="IPR011835">
    <property type="entry name" value="GS/SS"/>
</dbReference>
<proteinExistence type="inferred from homology"/>
<dbReference type="PANTHER" id="PTHR45825">
    <property type="entry name" value="GRANULE-BOUND STARCH SYNTHASE 1, CHLOROPLASTIC/AMYLOPLASTIC"/>
    <property type="match status" value="1"/>
</dbReference>
<protein>
    <recommendedName>
        <fullName evidence="7">Glycogen synthase</fullName>
        <ecNumber evidence="7">2.4.1.21</ecNumber>
    </recommendedName>
    <alternativeName>
        <fullName evidence="7">Starch [bacterial glycogen] synthase</fullName>
    </alternativeName>
</protein>
<dbReference type="AlphaFoldDB" id="A0A9D0ZM96"/>
<dbReference type="SUPFAM" id="SSF53756">
    <property type="entry name" value="UDP-Glycosyltransferase/glycogen phosphorylase"/>
    <property type="match status" value="1"/>
</dbReference>
<keyword evidence="6 7" id="KW-0320">Glycogen biosynthesis</keyword>
<dbReference type="PANTHER" id="PTHR45825:SF11">
    <property type="entry name" value="ALPHA AMYLASE DOMAIN-CONTAINING PROTEIN"/>
    <property type="match status" value="1"/>
</dbReference>
<feature type="domain" description="Starch synthase catalytic" evidence="10">
    <location>
        <begin position="2"/>
        <end position="237"/>
    </location>
</feature>
<evidence type="ECO:0000259" key="9">
    <source>
        <dbReference type="Pfam" id="PF00534"/>
    </source>
</evidence>
<dbReference type="GO" id="GO:0005978">
    <property type="term" value="P:glycogen biosynthetic process"/>
    <property type="evidence" value="ECO:0007669"/>
    <property type="project" value="UniProtKB-UniRule"/>
</dbReference>
<dbReference type="GO" id="GO:0009011">
    <property type="term" value="F:alpha-1,4-glucan glucosyltransferase (ADP-glucose donor) activity"/>
    <property type="evidence" value="ECO:0007669"/>
    <property type="project" value="UniProtKB-UniRule"/>
</dbReference>
<comment type="similarity">
    <text evidence="3 7">Belongs to the glycosyltransferase 1 family. Bacterial/plant glycogen synthase subfamily.</text>
</comment>
<evidence type="ECO:0000313" key="12">
    <source>
        <dbReference type="Proteomes" id="UP000824260"/>
    </source>
</evidence>
<dbReference type="InterPro" id="IPR013534">
    <property type="entry name" value="Starch_synth_cat_dom"/>
</dbReference>